<gene>
    <name evidence="1" type="ORF">JCM7686_1022</name>
</gene>
<protein>
    <submittedName>
        <fullName evidence="1">Uncharacterized protein</fullName>
    </submittedName>
</protein>
<dbReference type="AlphaFoldDB" id="S5YSE0"/>
<sequence length="64" mass="6966">MSARLLEYIANQQCMATRLVGVLEALQVLDNENVAQSAQSLLIEVAYGMADELNRALDSVSLPD</sequence>
<dbReference type="HOGENOM" id="CLU_2863729_0_0_5"/>
<dbReference type="Proteomes" id="UP000015480">
    <property type="component" value="Chromosome"/>
</dbReference>
<keyword evidence="2" id="KW-1185">Reference proteome</keyword>
<organism evidence="1 2">
    <name type="scientific">Paracoccus aminophilus JCM 7686</name>
    <dbReference type="NCBI Taxonomy" id="1367847"/>
    <lineage>
        <taxon>Bacteria</taxon>
        <taxon>Pseudomonadati</taxon>
        <taxon>Pseudomonadota</taxon>
        <taxon>Alphaproteobacteria</taxon>
        <taxon>Rhodobacterales</taxon>
        <taxon>Paracoccaceae</taxon>
        <taxon>Paracoccus</taxon>
    </lineage>
</organism>
<evidence type="ECO:0000313" key="2">
    <source>
        <dbReference type="Proteomes" id="UP000015480"/>
    </source>
</evidence>
<dbReference type="RefSeq" id="WP_020949769.1">
    <property type="nucleotide sequence ID" value="NC_022041.1"/>
</dbReference>
<name>S5YSE0_PARAH</name>
<evidence type="ECO:0000313" key="1">
    <source>
        <dbReference type="EMBL" id="AGT08131.1"/>
    </source>
</evidence>
<dbReference type="EMBL" id="CP006650">
    <property type="protein sequence ID" value="AGT08131.1"/>
    <property type="molecule type" value="Genomic_DNA"/>
</dbReference>
<proteinExistence type="predicted"/>
<accession>S5YSE0</accession>
<reference evidence="1 2" key="1">
    <citation type="journal article" date="2014" name="BMC Genomics">
        <title>Architecture and functions of a multipartite genome of the methylotrophic bacterium Paracoccus aminophilus JCM 7686, containing primary and secondary chromids.</title>
        <authorList>
            <person name="Dziewit L."/>
            <person name="Czarnecki J."/>
            <person name="Wibberg D."/>
            <person name="Radlinska M."/>
            <person name="Mrozek P."/>
            <person name="Szymczak M."/>
            <person name="Schluter A."/>
            <person name="Puhler A."/>
            <person name="Bartosik D."/>
        </authorList>
    </citation>
    <scope>NUCLEOTIDE SEQUENCE [LARGE SCALE GENOMIC DNA]</scope>
    <source>
        <strain evidence="1">JCM 7686</strain>
    </source>
</reference>
<dbReference type="STRING" id="1367847.JCM7686_1022"/>
<dbReference type="PATRIC" id="fig|1367847.3.peg.984"/>
<dbReference type="KEGG" id="pami:JCM7686_1022"/>